<evidence type="ECO:0000313" key="3">
    <source>
        <dbReference type="EMBL" id="KAK8897556.1"/>
    </source>
</evidence>
<dbReference type="SMART" id="SM00671">
    <property type="entry name" value="SEL1"/>
    <property type="match status" value="4"/>
</dbReference>
<dbReference type="SUPFAM" id="SSF81901">
    <property type="entry name" value="HCP-like"/>
    <property type="match status" value="1"/>
</dbReference>
<proteinExistence type="predicted"/>
<organism evidence="3 4">
    <name type="scientific">Tritrichomonas musculus</name>
    <dbReference type="NCBI Taxonomy" id="1915356"/>
    <lineage>
        <taxon>Eukaryota</taxon>
        <taxon>Metamonada</taxon>
        <taxon>Parabasalia</taxon>
        <taxon>Tritrichomonadida</taxon>
        <taxon>Tritrichomonadidae</taxon>
        <taxon>Tritrichomonas</taxon>
    </lineage>
</organism>
<dbReference type="Proteomes" id="UP001470230">
    <property type="component" value="Unassembled WGS sequence"/>
</dbReference>
<dbReference type="InterPro" id="IPR011990">
    <property type="entry name" value="TPR-like_helical_dom_sf"/>
</dbReference>
<dbReference type="InterPro" id="IPR001245">
    <property type="entry name" value="Ser-Thr/Tyr_kinase_cat_dom"/>
</dbReference>
<keyword evidence="4" id="KW-1185">Reference proteome</keyword>
<dbReference type="CDD" id="cd19671">
    <property type="entry name" value="UBR-box_UBR4_5_6_7"/>
    <property type="match status" value="1"/>
</dbReference>
<reference evidence="3 4" key="1">
    <citation type="submission" date="2024-04" db="EMBL/GenBank/DDBJ databases">
        <title>Tritrichomonas musculus Genome.</title>
        <authorList>
            <person name="Alves-Ferreira E."/>
            <person name="Grigg M."/>
            <person name="Lorenzi H."/>
            <person name="Galac M."/>
        </authorList>
    </citation>
    <scope>NUCLEOTIDE SEQUENCE [LARGE SCALE GENOMIC DNA]</scope>
    <source>
        <strain evidence="3 4">EAF2021</strain>
    </source>
</reference>
<dbReference type="Gene3D" id="1.10.510.10">
    <property type="entry name" value="Transferase(Phosphotransferase) domain 1"/>
    <property type="match status" value="1"/>
</dbReference>
<evidence type="ECO:0000256" key="1">
    <source>
        <dbReference type="SAM" id="MobiDB-lite"/>
    </source>
</evidence>
<sequence>MENLEKWRVNKEDFVKIKNAGKKYDKITKKGGFNLIKFYIQKSTNRNCVEKETKLDLSDNDTRKQFYREVEIYSKYRHPAIIPFIGYYEDEAGHIFLELAENGSLFDVIKRNYQDNEKILDPTSMLIISYGVAAAMEFLHSHKVFHRDLKDLNILLNDKFQPFLTDFGLSKEINETKGGMTIYNSITFSTAQYMAPEFFQNHEKANPGYLDVYSYGMTLYRLITGIMPYKNRTTLQIGNIVRNGIRPDIQEGAPKSYRSLITDCWNQDPLQRPTFTEICDRLESDIFCNDSIDKERFNEYKEIIKPVRPTPISSAVKTDPIPEPEPPLLAPPKPETPEEDQSIPSPDDDREKVKVSPQPPLPSEEEMSPLDKLKEEASHNYRTRLLLADALFNGFYGPPDYKAAGAHYLAVANNLQIHEIIGDAEYGHAQCLIKQGEYQEAYLFLKSRSFAHQKPEAFFLVAEMILNHQIEFKENFTIFQLYEMAAKSGHADAIIRYTSLLLEQKGERYLRQANKFLKLGSDSGIPIIMYRWSLQLENGRGVDKDVNQAMLLMKQAAEFGCAEAQFDYGMHLLKGTSFAKDIKASLNDTLSYFKAAADSGHSKAMLWYSSLQLDVPPDSKNSDKKAAEEFLEKLIDDDTEIDAYAILGQLFYGYDQIERAIEVLKKGVDKGSSAAMDKLGIIYEELEDDCFRKSANSCHSKSGNQSNELVKSKVYHCCDCNKDICKACSKICHKGHKVEYKKESNEFICSCNGSS</sequence>
<evidence type="ECO:0000259" key="2">
    <source>
        <dbReference type="PROSITE" id="PS50011"/>
    </source>
</evidence>
<dbReference type="Gene3D" id="1.25.40.10">
    <property type="entry name" value="Tetratricopeptide repeat domain"/>
    <property type="match status" value="1"/>
</dbReference>
<name>A0ABR2L3J2_9EUKA</name>
<dbReference type="PANTHER" id="PTHR44329">
    <property type="entry name" value="SERINE/THREONINE-PROTEIN KINASE TNNI3K-RELATED"/>
    <property type="match status" value="1"/>
</dbReference>
<dbReference type="InterPro" id="IPR000719">
    <property type="entry name" value="Prot_kinase_dom"/>
</dbReference>
<dbReference type="SMART" id="SM00220">
    <property type="entry name" value="S_TKc"/>
    <property type="match status" value="1"/>
</dbReference>
<dbReference type="InterPro" id="IPR008271">
    <property type="entry name" value="Ser/Thr_kinase_AS"/>
</dbReference>
<dbReference type="PANTHER" id="PTHR44329:SF214">
    <property type="entry name" value="PROTEIN KINASE DOMAIN-CONTAINING PROTEIN"/>
    <property type="match status" value="1"/>
</dbReference>
<evidence type="ECO:0000313" key="4">
    <source>
        <dbReference type="Proteomes" id="UP001470230"/>
    </source>
</evidence>
<dbReference type="PRINTS" id="PR00109">
    <property type="entry name" value="TYRKINASE"/>
</dbReference>
<dbReference type="InterPro" id="IPR006597">
    <property type="entry name" value="Sel1-like"/>
</dbReference>
<comment type="caution">
    <text evidence="3">The sequence shown here is derived from an EMBL/GenBank/DDBJ whole genome shotgun (WGS) entry which is preliminary data.</text>
</comment>
<dbReference type="EMBL" id="JAPFFF010000002">
    <property type="protein sequence ID" value="KAK8897556.1"/>
    <property type="molecule type" value="Genomic_DNA"/>
</dbReference>
<gene>
    <name evidence="3" type="ORF">M9Y10_015514</name>
</gene>
<dbReference type="InterPro" id="IPR011009">
    <property type="entry name" value="Kinase-like_dom_sf"/>
</dbReference>
<accession>A0ABR2L3J2</accession>
<dbReference type="Pfam" id="PF00069">
    <property type="entry name" value="Pkinase"/>
    <property type="match status" value="1"/>
</dbReference>
<feature type="compositionally biased region" description="Pro residues" evidence="1">
    <location>
        <begin position="321"/>
        <end position="334"/>
    </location>
</feature>
<dbReference type="InterPro" id="IPR051681">
    <property type="entry name" value="Ser/Thr_Kinases-Pseudokinases"/>
</dbReference>
<protein>
    <recommendedName>
        <fullName evidence="2">Protein kinase domain-containing protein</fullName>
    </recommendedName>
</protein>
<feature type="region of interest" description="Disordered" evidence="1">
    <location>
        <begin position="311"/>
        <end position="371"/>
    </location>
</feature>
<feature type="domain" description="Protein kinase" evidence="2">
    <location>
        <begin position="22"/>
        <end position="287"/>
    </location>
</feature>
<dbReference type="PROSITE" id="PS50011">
    <property type="entry name" value="PROTEIN_KINASE_DOM"/>
    <property type="match status" value="1"/>
</dbReference>
<dbReference type="PROSITE" id="PS00108">
    <property type="entry name" value="PROTEIN_KINASE_ST"/>
    <property type="match status" value="1"/>
</dbReference>
<dbReference type="SUPFAM" id="SSF56112">
    <property type="entry name" value="Protein kinase-like (PK-like)"/>
    <property type="match status" value="1"/>
</dbReference>